<name>A0A1I1TQS1_9LACO</name>
<evidence type="ECO:0000313" key="2">
    <source>
        <dbReference type="Proteomes" id="UP000199599"/>
    </source>
</evidence>
<reference evidence="2" key="1">
    <citation type="submission" date="2016-10" db="EMBL/GenBank/DDBJ databases">
        <authorList>
            <person name="Varghese N."/>
            <person name="Submissions S."/>
        </authorList>
    </citation>
    <scope>NUCLEOTIDE SEQUENCE [LARGE SCALE GENOMIC DNA]</scope>
    <source>
        <strain evidence="2">R-53102</strain>
    </source>
</reference>
<evidence type="ECO:0000313" key="1">
    <source>
        <dbReference type="EMBL" id="SFD60889.1"/>
    </source>
</evidence>
<dbReference type="AlphaFoldDB" id="A0A1I1TQS1"/>
<dbReference type="Pfam" id="PF09693">
    <property type="entry name" value="Phage_XkdX"/>
    <property type="match status" value="1"/>
</dbReference>
<dbReference type="STRING" id="1505723.SAMN04487792_1570"/>
<organism evidence="1 2">
    <name type="scientific">Lactobacillus bombicola</name>
    <dbReference type="NCBI Taxonomy" id="1505723"/>
    <lineage>
        <taxon>Bacteria</taxon>
        <taxon>Bacillati</taxon>
        <taxon>Bacillota</taxon>
        <taxon>Bacilli</taxon>
        <taxon>Lactobacillales</taxon>
        <taxon>Lactobacillaceae</taxon>
        <taxon>Lactobacillus</taxon>
    </lineage>
</organism>
<dbReference type="Proteomes" id="UP000199599">
    <property type="component" value="Unassembled WGS sequence"/>
</dbReference>
<dbReference type="EMBL" id="FOMN01000011">
    <property type="protein sequence ID" value="SFD60889.1"/>
    <property type="molecule type" value="Genomic_DNA"/>
</dbReference>
<dbReference type="InterPro" id="IPR010022">
    <property type="entry name" value="XkdX"/>
</dbReference>
<dbReference type="RefSeq" id="WP_090094043.1">
    <property type="nucleotide sequence ID" value="NZ_CBCRVU010000001.1"/>
</dbReference>
<proteinExistence type="predicted"/>
<dbReference type="NCBIfam" id="TIGR01669">
    <property type="entry name" value="phage_XkdX"/>
    <property type="match status" value="1"/>
</dbReference>
<sequence>MDTHEIMFNLIKFYYNFGCYTNNNVAYFVGYNAITADDYKAITGDDYVASPVV</sequence>
<accession>A0A1I1TQS1</accession>
<protein>
    <submittedName>
        <fullName evidence="1">Phage uncharacterized protein, XkdX family</fullName>
    </submittedName>
</protein>
<gene>
    <name evidence="1" type="ORF">SAMN04487792_1570</name>
</gene>